<name>A0A2T0SV02_9PSEU</name>
<keyword evidence="2" id="KW-1185">Reference proteome</keyword>
<sequence length="664" mass="72217">MTFSGFDPELLGQLRASGALREQTYLLQRVIRSIEPATLLSQHSATLAGLAAELPRTHSALLSYSVLGQPKGRLLRSLCLNAAAAVNRAAAATAHQPLVHLTHTLAEIVDASGSMYDDQESRVAAAAFAARLDTLIAELPKLLWALFLDSWHATASSPGRWARLDQISDEVACLVAATDRDPDTLQQELTHTLAKHGTDPAAIWQTLHPDRVRHHVACVVHGAGELSGLSALDPTARQWSEGQPERLGWGAARDRLRQFLATVPRTSTSCVVAVDVDAVDKPSAARLARRRVTELLDQYVAGHRLLTISLDPRMLVTRAGTVRSDELTPRRSTVNRAYPLVQRWPHGLREGLRMAHLARTTESPLTAAALSWAALEALGVNEKASQLAGVLALQAMRQQVVEAHQLLHQSATASTKHARSRVGTTRRRVVSLRRAIERCAPDHPEVARLRTALAGAVGRHEDAVRRSDGLTSSLHEPLAVVAEYATLDDHKYLLDVNRWVDVLLPERAGDDPALLDARVAVHDLLPHAAPLAARQVADWRGRLASAGSCARWLVATQERMRSLLDALYSARNLALHSGVFQATGDVVLGLGGLMVVDFTLEVLGNWYRNATGPDAHASPFEVVRELAARQEDLCGRLRDARGAAHPLNVEWLTSPSTDGAWDRA</sequence>
<dbReference type="AlphaFoldDB" id="A0A2T0SV02"/>
<dbReference type="EMBL" id="PVTF01000010">
    <property type="protein sequence ID" value="PRY37242.1"/>
    <property type="molecule type" value="Genomic_DNA"/>
</dbReference>
<evidence type="ECO:0000313" key="1">
    <source>
        <dbReference type="EMBL" id="PRY37242.1"/>
    </source>
</evidence>
<evidence type="ECO:0000313" key="2">
    <source>
        <dbReference type="Proteomes" id="UP000239494"/>
    </source>
</evidence>
<accession>A0A2T0SV02</accession>
<dbReference type="Proteomes" id="UP000239494">
    <property type="component" value="Unassembled WGS sequence"/>
</dbReference>
<dbReference type="OrthoDB" id="3698479at2"/>
<dbReference type="RefSeq" id="WP_106191528.1">
    <property type="nucleotide sequence ID" value="NZ_PVTF01000010.1"/>
</dbReference>
<proteinExistence type="predicted"/>
<comment type="caution">
    <text evidence="1">The sequence shown here is derived from an EMBL/GenBank/DDBJ whole genome shotgun (WGS) entry which is preliminary data.</text>
</comment>
<organism evidence="1 2">
    <name type="scientific">Umezawaea tangerina</name>
    <dbReference type="NCBI Taxonomy" id="84725"/>
    <lineage>
        <taxon>Bacteria</taxon>
        <taxon>Bacillati</taxon>
        <taxon>Actinomycetota</taxon>
        <taxon>Actinomycetes</taxon>
        <taxon>Pseudonocardiales</taxon>
        <taxon>Pseudonocardiaceae</taxon>
        <taxon>Umezawaea</taxon>
    </lineage>
</organism>
<gene>
    <name evidence="1" type="ORF">CLV43_11053</name>
</gene>
<reference evidence="1 2" key="1">
    <citation type="submission" date="2018-03" db="EMBL/GenBank/DDBJ databases">
        <title>Genomic Encyclopedia of Archaeal and Bacterial Type Strains, Phase II (KMG-II): from individual species to whole genera.</title>
        <authorList>
            <person name="Goeker M."/>
        </authorList>
    </citation>
    <scope>NUCLEOTIDE SEQUENCE [LARGE SCALE GENOMIC DNA]</scope>
    <source>
        <strain evidence="1 2">DSM 44720</strain>
    </source>
</reference>
<protein>
    <submittedName>
        <fullName evidence="1">Uncharacterized protein</fullName>
    </submittedName>
</protein>